<dbReference type="Gene3D" id="3.30.450.20">
    <property type="entry name" value="PAS domain"/>
    <property type="match status" value="1"/>
</dbReference>
<dbReference type="PROSITE" id="PS50885">
    <property type="entry name" value="HAMP"/>
    <property type="match status" value="1"/>
</dbReference>
<dbReference type="Pfam" id="PF00015">
    <property type="entry name" value="MCPsignal"/>
    <property type="match status" value="1"/>
</dbReference>
<keyword evidence="13" id="KW-1185">Reference proteome</keyword>
<dbReference type="Pfam" id="PF00672">
    <property type="entry name" value="HAMP"/>
    <property type="match status" value="1"/>
</dbReference>
<evidence type="ECO:0000313" key="13">
    <source>
        <dbReference type="Proteomes" id="UP000316416"/>
    </source>
</evidence>
<dbReference type="PANTHER" id="PTHR32089">
    <property type="entry name" value="METHYL-ACCEPTING CHEMOTAXIS PROTEIN MCPB"/>
    <property type="match status" value="1"/>
</dbReference>
<dbReference type="Gene3D" id="1.10.287.950">
    <property type="entry name" value="Methyl-accepting chemotaxis protein"/>
    <property type="match status" value="1"/>
</dbReference>
<dbReference type="PROSITE" id="PS50111">
    <property type="entry name" value="CHEMOTAXIS_TRANSDUC_2"/>
    <property type="match status" value="1"/>
</dbReference>
<proteinExistence type="inferred from homology"/>
<organism evidence="12 13">
    <name type="scientific">Shewanella eurypsychrophilus</name>
    <dbReference type="NCBI Taxonomy" id="2593656"/>
    <lineage>
        <taxon>Bacteria</taxon>
        <taxon>Pseudomonadati</taxon>
        <taxon>Pseudomonadota</taxon>
        <taxon>Gammaproteobacteria</taxon>
        <taxon>Alteromonadales</taxon>
        <taxon>Shewanellaceae</taxon>
        <taxon>Shewanella</taxon>
    </lineage>
</organism>
<evidence type="ECO:0000313" key="12">
    <source>
        <dbReference type="EMBL" id="QPG58280.1"/>
    </source>
</evidence>
<feature type="domain" description="Methyl-accepting transducer" evidence="10">
    <location>
        <begin position="273"/>
        <end position="509"/>
    </location>
</feature>
<evidence type="ECO:0000256" key="3">
    <source>
        <dbReference type="ARBA" id="ARBA00022692"/>
    </source>
</evidence>
<evidence type="ECO:0000256" key="5">
    <source>
        <dbReference type="ARBA" id="ARBA00023136"/>
    </source>
</evidence>
<dbReference type="PANTHER" id="PTHR32089:SF119">
    <property type="entry name" value="METHYL-ACCEPTING CHEMOTAXIS PROTEIN CTPL"/>
    <property type="match status" value="1"/>
</dbReference>
<evidence type="ECO:0000256" key="8">
    <source>
        <dbReference type="PROSITE-ProRule" id="PRU00284"/>
    </source>
</evidence>
<feature type="transmembrane region" description="Helical" evidence="9">
    <location>
        <begin position="14"/>
        <end position="33"/>
    </location>
</feature>
<dbReference type="SUPFAM" id="SSF58104">
    <property type="entry name" value="Methyl-accepting chemotaxis protein (MCP) signaling domain"/>
    <property type="match status" value="1"/>
</dbReference>
<evidence type="ECO:0000256" key="1">
    <source>
        <dbReference type="ARBA" id="ARBA00004651"/>
    </source>
</evidence>
<gene>
    <name evidence="12" type="ORF">FM038_013110</name>
</gene>
<evidence type="ECO:0000256" key="7">
    <source>
        <dbReference type="ARBA" id="ARBA00029447"/>
    </source>
</evidence>
<dbReference type="PRINTS" id="PR00260">
    <property type="entry name" value="CHEMTRNSDUCR"/>
</dbReference>
<accession>A0ABX6V6N5</accession>
<keyword evidence="3 9" id="KW-0812">Transmembrane</keyword>
<keyword evidence="4 9" id="KW-1133">Transmembrane helix</keyword>
<dbReference type="SMART" id="SM00283">
    <property type="entry name" value="MA"/>
    <property type="match status" value="1"/>
</dbReference>
<dbReference type="Proteomes" id="UP000316416">
    <property type="component" value="Chromosome"/>
</dbReference>
<dbReference type="InterPro" id="IPR004089">
    <property type="entry name" value="MCPsignal_dom"/>
</dbReference>
<evidence type="ECO:0000256" key="6">
    <source>
        <dbReference type="ARBA" id="ARBA00023224"/>
    </source>
</evidence>
<evidence type="ECO:0000256" key="2">
    <source>
        <dbReference type="ARBA" id="ARBA00022475"/>
    </source>
</evidence>
<feature type="transmembrane region" description="Helical" evidence="9">
    <location>
        <begin position="194"/>
        <end position="214"/>
    </location>
</feature>
<sequence>MILQLRRLTILQRLIIMLVLAAIGTFVFASFSINEQRNSLIDQKWIQTDAQLSTVLSIIEAHRKQVVDGKISLDEAKIEAAELVNQVSFGHNGYFILLDSSQKILAHGGDKAMVNNNASSIRTSGSDHSISDLVAQAKRATTAQIRMKLQHPVSGQIEETLTEAKYYSQWQWVLITSAPMSDIDSTTIAIMGNYLIIMMLISVPIFAFFIILNLSITTPIKQAIEAMEEIAKGDGDLTKHLPTVGKDEVTELAIAFNLFVTKIANMVSHLQPIGVSLNNDANQLLLAVEESNSCVEHLHQETSSVATAINEMLSTTHEMANNTQQAAEAANSVKVQAEQSKTQMDQTVFNTEKLVEELQTSEAITKNLAVSSDQIGSILDVIRGIADQTNLLALNAAIEAARAGAHGRGFAVVADEVRALANRTQESTNEIQKIISNIQTGVASVMSSNSETQQRSVQVQSQAQTAGEKLGEILMLIAHISDMNTQLASATEEQSAVTEEVNRNICSITELTEVSVKSIESNRCAAESLQNMSTDTAKTLSQFKV</sequence>
<comment type="subcellular location">
    <subcellularLocation>
        <location evidence="1">Cell membrane</location>
        <topology evidence="1">Multi-pass membrane protein</topology>
    </subcellularLocation>
</comment>
<comment type="similarity">
    <text evidence="7">Belongs to the methyl-accepting chemotaxis (MCP) protein family.</text>
</comment>
<dbReference type="SMART" id="SM01049">
    <property type="entry name" value="Cache_2"/>
    <property type="match status" value="1"/>
</dbReference>
<protein>
    <submittedName>
        <fullName evidence="12">Methyl-accepting chemotaxis protein</fullName>
    </submittedName>
</protein>
<evidence type="ECO:0000259" key="10">
    <source>
        <dbReference type="PROSITE" id="PS50111"/>
    </source>
</evidence>
<evidence type="ECO:0000256" key="4">
    <source>
        <dbReference type="ARBA" id="ARBA00022989"/>
    </source>
</evidence>
<dbReference type="CDD" id="cd06225">
    <property type="entry name" value="HAMP"/>
    <property type="match status" value="1"/>
</dbReference>
<dbReference type="EMBL" id="CP045503">
    <property type="protein sequence ID" value="QPG58280.1"/>
    <property type="molecule type" value="Genomic_DNA"/>
</dbReference>
<keyword evidence="5 9" id="KW-0472">Membrane</keyword>
<dbReference type="RefSeq" id="WP_142870951.1">
    <property type="nucleotide sequence ID" value="NZ_CP045503.2"/>
</dbReference>
<keyword evidence="6 8" id="KW-0807">Transducer</keyword>
<dbReference type="InterPro" id="IPR003660">
    <property type="entry name" value="HAMP_dom"/>
</dbReference>
<feature type="domain" description="HAMP" evidence="11">
    <location>
        <begin position="214"/>
        <end position="268"/>
    </location>
</feature>
<evidence type="ECO:0000259" key="11">
    <source>
        <dbReference type="PROSITE" id="PS50885"/>
    </source>
</evidence>
<dbReference type="InterPro" id="IPR004090">
    <property type="entry name" value="Chemotax_Me-accpt_rcpt"/>
</dbReference>
<dbReference type="SMART" id="SM00304">
    <property type="entry name" value="HAMP"/>
    <property type="match status" value="1"/>
</dbReference>
<reference evidence="12" key="1">
    <citation type="submission" date="2021-07" db="EMBL/GenBank/DDBJ databases">
        <title>Shewanella sp. YLB-07 whole genome sequence.</title>
        <authorList>
            <person name="Yu L."/>
        </authorList>
    </citation>
    <scope>NUCLEOTIDE SEQUENCE</scope>
    <source>
        <strain evidence="12">YLB-08</strain>
    </source>
</reference>
<name>A0ABX6V6N5_9GAMM</name>
<evidence type="ECO:0000256" key="9">
    <source>
        <dbReference type="SAM" id="Phobius"/>
    </source>
</evidence>
<dbReference type="InterPro" id="IPR033480">
    <property type="entry name" value="sCache_2"/>
</dbReference>
<dbReference type="Pfam" id="PF17200">
    <property type="entry name" value="sCache_2"/>
    <property type="match status" value="1"/>
</dbReference>
<keyword evidence="2" id="KW-1003">Cell membrane</keyword>